<keyword evidence="3" id="KW-1185">Reference proteome</keyword>
<dbReference type="InterPro" id="IPR011059">
    <property type="entry name" value="Metal-dep_hydrolase_composite"/>
</dbReference>
<dbReference type="STRING" id="1042311.A0A2T3Z247"/>
<dbReference type="GO" id="GO:0016810">
    <property type="term" value="F:hydrolase activity, acting on carbon-nitrogen (but not peptide) bonds"/>
    <property type="evidence" value="ECO:0007669"/>
    <property type="project" value="InterPro"/>
</dbReference>
<dbReference type="Gene3D" id="3.20.20.140">
    <property type="entry name" value="Metal-dependent hydrolases"/>
    <property type="match status" value="1"/>
</dbReference>
<dbReference type="Proteomes" id="UP000240493">
    <property type="component" value="Unassembled WGS sequence"/>
</dbReference>
<organism evidence="2 3">
    <name type="scientific">Trichoderma asperellum (strain ATCC 204424 / CBS 433.97 / NBRC 101777)</name>
    <dbReference type="NCBI Taxonomy" id="1042311"/>
    <lineage>
        <taxon>Eukaryota</taxon>
        <taxon>Fungi</taxon>
        <taxon>Dikarya</taxon>
        <taxon>Ascomycota</taxon>
        <taxon>Pezizomycotina</taxon>
        <taxon>Sordariomycetes</taxon>
        <taxon>Hypocreomycetidae</taxon>
        <taxon>Hypocreales</taxon>
        <taxon>Hypocreaceae</taxon>
        <taxon>Trichoderma</taxon>
    </lineage>
</organism>
<dbReference type="InterPro" id="IPR013108">
    <property type="entry name" value="Amidohydro_3"/>
</dbReference>
<dbReference type="SUPFAM" id="SSF51338">
    <property type="entry name" value="Composite domain of metallo-dependent hydrolases"/>
    <property type="match status" value="1"/>
</dbReference>
<gene>
    <name evidence="2" type="ORF">M441DRAFT_29149</name>
</gene>
<dbReference type="PANTHER" id="PTHR22642:SF2">
    <property type="entry name" value="PROTEIN LONG AFTER FAR-RED 3"/>
    <property type="match status" value="1"/>
</dbReference>
<dbReference type="PANTHER" id="PTHR22642">
    <property type="entry name" value="IMIDAZOLONEPROPIONASE"/>
    <property type="match status" value="1"/>
</dbReference>
<protein>
    <recommendedName>
        <fullName evidence="1">Amidohydrolase 3 domain-containing protein</fullName>
    </recommendedName>
</protein>
<dbReference type="OrthoDB" id="194468at2759"/>
<dbReference type="InterPro" id="IPR032466">
    <property type="entry name" value="Metal_Hydrolase"/>
</dbReference>
<proteinExistence type="predicted"/>
<name>A0A2T3Z247_TRIA4</name>
<reference evidence="2 3" key="1">
    <citation type="submission" date="2016-07" db="EMBL/GenBank/DDBJ databases">
        <title>Multiple horizontal gene transfer events from other fungi enriched the ability of initially mycotrophic Trichoderma (Ascomycota) to feed on dead plant biomass.</title>
        <authorList>
            <consortium name="DOE Joint Genome Institute"/>
            <person name="Aerts A."/>
            <person name="Atanasova L."/>
            <person name="Chenthamara K."/>
            <person name="Zhang J."/>
            <person name="Grujic M."/>
            <person name="Henrissat B."/>
            <person name="Kuo A."/>
            <person name="Salamov A."/>
            <person name="Lipzen A."/>
            <person name="Labutti K."/>
            <person name="Barry K."/>
            <person name="Miao Y."/>
            <person name="Rahimi M.J."/>
            <person name="Shen Q."/>
            <person name="Grigoriev I.V."/>
            <person name="Kubicek C.P."/>
            <person name="Druzhinina I.S."/>
        </authorList>
    </citation>
    <scope>NUCLEOTIDE SEQUENCE [LARGE SCALE GENOMIC DNA]</scope>
    <source>
        <strain evidence="2 3">CBS 433.97</strain>
    </source>
</reference>
<dbReference type="EMBL" id="KZ679265">
    <property type="protein sequence ID" value="PTB38820.1"/>
    <property type="molecule type" value="Genomic_DNA"/>
</dbReference>
<evidence type="ECO:0000259" key="1">
    <source>
        <dbReference type="Pfam" id="PF07969"/>
    </source>
</evidence>
<evidence type="ECO:0000313" key="3">
    <source>
        <dbReference type="Proteomes" id="UP000240493"/>
    </source>
</evidence>
<accession>A0A2T3Z247</accession>
<dbReference type="Pfam" id="PF07969">
    <property type="entry name" value="Amidohydro_3"/>
    <property type="match status" value="1"/>
</dbReference>
<dbReference type="Gene3D" id="2.30.40.10">
    <property type="entry name" value="Urease, subunit C, domain 1"/>
    <property type="match status" value="1"/>
</dbReference>
<evidence type="ECO:0000313" key="2">
    <source>
        <dbReference type="EMBL" id="PTB38820.1"/>
    </source>
</evidence>
<sequence length="554" mass="61093">MTSNTLGAGNTKADILIRARKIYTLQPGVPAQQSLAIVGQHIFAISDRQNDLDHLIGPDTRVIDETDSAVLPAFDDTHTHLMLAAQMHVDVPVHTAKNLDQLLDLIRQRVSKTEPGEWIFTTTNWQEFNLPEKRLPTIQELDEISTVHPIVLRRGGHNMVANSCALAAANITKDTVPPPGGKIAKDANGEMTGLIQDSATALIYKMQAPVDTETRIHGLDVASTSYASTGIGCVRDCWVPIEDVTILKAAYDAGRLQTRFKGLVSAIGLSSVEEISKLLDQMEQYRHLQHQSYFSIWGLKFMLDGGIESSAMEEPYRQEEDCGCGSLNEYRGRLLWDAETMIAAVDLVVRRGWRVGTHAFGDRAVRIILDVYEEVVKRHPNMPQGTLVIEHGGLASAEQRARAAALNIPVTIQFPLLHDIAGISEVFYGRDRVSRFFPARQWLDSGVLATAGSDFPVGSYGAMHSLEGLTTRKTVIGVLREEHAITLPEAISLHTTEAAKFLGESHLRGMLTPGRFADITIWRRDPFDMESVSAEQGIHTLYTIIGGQVKYCSL</sequence>
<dbReference type="CDD" id="cd01300">
    <property type="entry name" value="YtcJ_like"/>
    <property type="match status" value="1"/>
</dbReference>
<dbReference type="SUPFAM" id="SSF51556">
    <property type="entry name" value="Metallo-dependent hydrolases"/>
    <property type="match status" value="1"/>
</dbReference>
<dbReference type="AlphaFoldDB" id="A0A2T3Z247"/>
<feature type="domain" description="Amidohydrolase 3" evidence="1">
    <location>
        <begin position="61"/>
        <end position="549"/>
    </location>
</feature>
<dbReference type="Gene3D" id="3.10.310.70">
    <property type="match status" value="1"/>
</dbReference>
<dbReference type="InterPro" id="IPR033932">
    <property type="entry name" value="YtcJ-like"/>
</dbReference>